<dbReference type="PANTHER" id="PTHR20875">
    <property type="entry name" value="EF-HAND CALCIUM-BINDING DOMAIN-CONTAINING PROTEIN 6-RELATED"/>
    <property type="match status" value="1"/>
</dbReference>
<name>A0A421EUU5_9STRA</name>
<dbReference type="SUPFAM" id="SSF47473">
    <property type="entry name" value="EF-hand"/>
    <property type="match status" value="1"/>
</dbReference>
<organism evidence="2 5">
    <name type="scientific">Phytophthora kernoviae</name>
    <dbReference type="NCBI Taxonomy" id="325452"/>
    <lineage>
        <taxon>Eukaryota</taxon>
        <taxon>Sar</taxon>
        <taxon>Stramenopiles</taxon>
        <taxon>Oomycota</taxon>
        <taxon>Peronosporomycetes</taxon>
        <taxon>Peronosporales</taxon>
        <taxon>Peronosporaceae</taxon>
        <taxon>Phytophthora</taxon>
    </lineage>
</organism>
<evidence type="ECO:0000313" key="3">
    <source>
        <dbReference type="EMBL" id="RLN76348.1"/>
    </source>
</evidence>
<dbReference type="Gene3D" id="1.10.238.10">
    <property type="entry name" value="EF-hand"/>
    <property type="match status" value="2"/>
</dbReference>
<evidence type="ECO:0000256" key="1">
    <source>
        <dbReference type="SAM" id="MobiDB-lite"/>
    </source>
</evidence>
<dbReference type="InterPro" id="IPR011992">
    <property type="entry name" value="EF-hand-dom_pair"/>
</dbReference>
<feature type="region of interest" description="Disordered" evidence="1">
    <location>
        <begin position="257"/>
        <end position="278"/>
    </location>
</feature>
<evidence type="ECO:0000313" key="4">
    <source>
        <dbReference type="Proteomes" id="UP000285624"/>
    </source>
</evidence>
<dbReference type="InterPro" id="IPR052603">
    <property type="entry name" value="EFCB6"/>
</dbReference>
<evidence type="ECO:0000313" key="2">
    <source>
        <dbReference type="EMBL" id="RLN02544.1"/>
    </source>
</evidence>
<evidence type="ECO:0008006" key="6">
    <source>
        <dbReference type="Google" id="ProtNLM"/>
    </source>
</evidence>
<proteinExistence type="predicted"/>
<gene>
    <name evidence="2" type="ORF">BBI17_007566</name>
    <name evidence="3" type="ORF">BBO99_00007617</name>
</gene>
<reference evidence="4 5" key="1">
    <citation type="submission" date="2018-07" db="EMBL/GenBank/DDBJ databases">
        <title>Genome sequencing of oomycete isolates from Chile give support for New Zealand origin for Phytophthora kernoviae and make available the first Nothophytophthora sp. genome.</title>
        <authorList>
            <person name="Studholme D.J."/>
            <person name="Sanfuentes E."/>
            <person name="Panda P."/>
            <person name="Hill R."/>
            <person name="Sambles C."/>
            <person name="Grant M."/>
            <person name="Williams N.M."/>
            <person name="Mcdougal R.L."/>
        </authorList>
    </citation>
    <scope>NUCLEOTIDE SEQUENCE [LARGE SCALE GENOMIC DNA]</scope>
    <source>
        <strain evidence="2">Chile2</strain>
        <strain evidence="3">Chile4</strain>
    </source>
</reference>
<feature type="compositionally biased region" description="Polar residues" evidence="1">
    <location>
        <begin position="262"/>
        <end position="278"/>
    </location>
</feature>
<sequence length="726" mass="79532">MDNFGDLTSPRNQPGVAEMKRSLQENSSLVFPGNKDVKGAHKNRVALLSPGNELKEAFSRLPDASWRAIHVELELSDPRKGGLVPAAELLRVLTKHLGPLPSRHFGSLFRACGSQAHQLMDYRSLIKSYRPRVADTESFFAPPLEGEGAMCAIAVGRQHSQQATAPTESLVLVWSVRVARARLGAVQWRALQDRLASCDPRRQGRVSTPAFALAVREALSLTEAQTAFLCYFYEDRSVATDTPLVRYTSFLNDYEDPGLETNDPSGSTDVKTRSNGKPTGSIVANVRTSGPSLGDTELDLGAELEILRQFFRANVSELERLLVVEDAERRGFVSLPVFTRICSRLSVDAGGKWRDTRASAKLLAKYIARGGQFYYRGFLLDMDGKAGLQTQALVLQEDDDEDHSDEEERFEINLRDDAAAHELLEFYEEEDVQGERSTGMVKYLQLLHAMGGRDPDKVGKDSSMSDLSSHCSYYSAVGISPRAVRRSQPGAVASRHLASRAGHVLVAQAVSLAVENPRMALNAGVGAPGGAAAVEQKLQKALQAQGKTAWKQLARKLQALDNERRGSVTPSSLRKVLGELSIELDQEELVRLQLKYDAEQNGRLNYHAMMRQLTSALSDLGFGSNGAGGGDTLPSLGLTSPRGSGSDKIPEGLRLGVQSKWKTVYASLKTLDKTNSNRVSAAHFRQLLEWYALPVTDASFLAVLRAFDSDDGLVDYNSFMRACFRG</sequence>
<accession>A0A421EUU5</accession>
<keyword evidence="4" id="KW-1185">Reference proteome</keyword>
<dbReference type="EMBL" id="MBDN02000325">
    <property type="protein sequence ID" value="RLN76348.1"/>
    <property type="molecule type" value="Genomic_DNA"/>
</dbReference>
<dbReference type="PANTHER" id="PTHR20875:SF0">
    <property type="entry name" value="GH12158P"/>
    <property type="match status" value="1"/>
</dbReference>
<dbReference type="STRING" id="325452.A0A421EUU5"/>
<evidence type="ECO:0000313" key="5">
    <source>
        <dbReference type="Proteomes" id="UP000285883"/>
    </source>
</evidence>
<protein>
    <recommendedName>
        <fullName evidence="6">Calmodulin</fullName>
    </recommendedName>
</protein>
<dbReference type="EMBL" id="MAYM02002184">
    <property type="protein sequence ID" value="RLN02544.1"/>
    <property type="molecule type" value="Genomic_DNA"/>
</dbReference>
<dbReference type="AlphaFoldDB" id="A0A421EUU5"/>
<comment type="caution">
    <text evidence="2">The sequence shown here is derived from an EMBL/GenBank/DDBJ whole genome shotgun (WGS) entry which is preliminary data.</text>
</comment>
<dbReference type="Proteomes" id="UP000285624">
    <property type="component" value="Unassembled WGS sequence"/>
</dbReference>
<dbReference type="Proteomes" id="UP000285883">
    <property type="component" value="Unassembled WGS sequence"/>
</dbReference>